<dbReference type="PANTHER" id="PTHR42966:SF1">
    <property type="entry name" value="SIALIC ACID SYNTHASE"/>
    <property type="match status" value="1"/>
</dbReference>
<dbReference type="Proteomes" id="UP001239994">
    <property type="component" value="Unassembled WGS sequence"/>
</dbReference>
<dbReference type="InterPro" id="IPR036732">
    <property type="entry name" value="AFP_Neu5c_C_sf"/>
</dbReference>
<feature type="binding site" evidence="7">
    <location>
        <position position="590"/>
    </location>
    <ligand>
        <name>Zn(2+)</name>
        <dbReference type="ChEBI" id="CHEBI:29105"/>
        <note>structural</note>
    </ligand>
</feature>
<dbReference type="Pfam" id="PF02350">
    <property type="entry name" value="Epimerase_2"/>
    <property type="match status" value="1"/>
</dbReference>
<dbReference type="FunFam" id="3.40.50.2000:FF:000013">
    <property type="entry name" value="Bifunctional UDP-N-acetylglucosamine 2-epimerase/N-acetylmannosamine kinase"/>
    <property type="match status" value="1"/>
</dbReference>
<feature type="binding site" evidence="7">
    <location>
        <position position="580"/>
    </location>
    <ligand>
        <name>Zn(2+)</name>
        <dbReference type="ChEBI" id="CHEBI:29105"/>
        <note>structural</note>
    </ligand>
</feature>
<keyword evidence="1" id="KW-0808">Transferase</keyword>
<evidence type="ECO:0000259" key="8">
    <source>
        <dbReference type="PROSITE" id="PS50844"/>
    </source>
</evidence>
<dbReference type="InterPro" id="IPR006190">
    <property type="entry name" value="SAF_AFP_Neu5Ac"/>
</dbReference>
<feature type="non-terminal residue" evidence="9">
    <location>
        <position position="1"/>
    </location>
</feature>
<dbReference type="FunFam" id="3.30.420.40:FF:000053">
    <property type="entry name" value="Bifunctional UDP-N-acetylglucosamine 2-epimerase/N-acetylmannosamine kinase"/>
    <property type="match status" value="1"/>
</dbReference>
<dbReference type="EMBL" id="JAROKS010000019">
    <property type="protein sequence ID" value="KAK1792475.1"/>
    <property type="molecule type" value="Genomic_DNA"/>
</dbReference>
<dbReference type="SUPFAM" id="SSF51269">
    <property type="entry name" value="AFP III-like domain"/>
    <property type="match status" value="1"/>
</dbReference>
<evidence type="ECO:0000256" key="1">
    <source>
        <dbReference type="ARBA" id="ARBA00022679"/>
    </source>
</evidence>
<dbReference type="InterPro" id="IPR000600">
    <property type="entry name" value="ROK"/>
</dbReference>
<dbReference type="Pfam" id="PF00480">
    <property type="entry name" value="ROK"/>
    <property type="match status" value="1"/>
</dbReference>
<evidence type="ECO:0000256" key="7">
    <source>
        <dbReference type="PIRSR" id="PIRSR620004-3"/>
    </source>
</evidence>
<dbReference type="FunFam" id="3.20.20.70:FF:000144">
    <property type="entry name" value="sialic acid synthase"/>
    <property type="match status" value="1"/>
</dbReference>
<dbReference type="Gene3D" id="3.90.1210.10">
    <property type="entry name" value="Antifreeze-like/N-acetylneuraminic acid synthase C-terminal domain"/>
    <property type="match status" value="1"/>
</dbReference>
<dbReference type="SUPFAM" id="SSF53756">
    <property type="entry name" value="UDP-Glycosyltransferase/glycogen phosphorylase"/>
    <property type="match status" value="1"/>
</dbReference>
<dbReference type="CDD" id="cd11615">
    <property type="entry name" value="SAF_NeuB_like"/>
    <property type="match status" value="1"/>
</dbReference>
<comment type="caution">
    <text evidence="9">The sequence shown here is derived from an EMBL/GenBank/DDBJ whole genome shotgun (WGS) entry which is preliminary data.</text>
</comment>
<accession>A0AAD8Z4K2</accession>
<evidence type="ECO:0000313" key="10">
    <source>
        <dbReference type="Proteomes" id="UP001239994"/>
    </source>
</evidence>
<evidence type="ECO:0000256" key="2">
    <source>
        <dbReference type="ARBA" id="ARBA00050599"/>
    </source>
</evidence>
<dbReference type="GO" id="GO:0004553">
    <property type="term" value="F:hydrolase activity, hydrolyzing O-glycosyl compounds"/>
    <property type="evidence" value="ECO:0007669"/>
    <property type="project" value="InterPro"/>
</dbReference>
<dbReference type="GO" id="GO:1901137">
    <property type="term" value="P:carbohydrate derivative biosynthetic process"/>
    <property type="evidence" value="ECO:0007669"/>
    <property type="project" value="UniProtKB-ARBA"/>
</dbReference>
<evidence type="ECO:0000256" key="4">
    <source>
        <dbReference type="ARBA" id="ARBA00067780"/>
    </source>
</evidence>
<dbReference type="InterPro" id="IPR013785">
    <property type="entry name" value="Aldolase_TIM"/>
</dbReference>
<sequence>EYYLSMQWVEEKAECLENVERRKLRVCVATCNRADYSKLAPIMFGLKSQPELFELEVVVLGSHLIDDYGNTFRMIEQDEFDIGTKLHTIVRGEDEAAMVESVGLALVKLPDMLQRLAPDVLIVHGDRFDALALATAAALMNIRILHLEGGEVSGTIDDSIRHAISKLAHYHAVCTRSAERHLIAMCEDHSRILLAGCPSYDKLLSAHKRDDYADIIKAWLGDSVKEQDYIVALQHPVTTDIKNSIKIYELMLDALMSFNKKTLILFPNIDAGSKELVRVLRRKGVEQHPNFRAVKHVPFDQFIQLVAHAGCMVGNSSCGVREAGAFGTPVINLGTRQTGRETGENVLHVRDADTQNKIYHALELQFGKRYPCSKIYGDGNAVPRILKFLQSIDMSEPLQKTFCFPAVWECISQDIDHILEMQSALAVDLGGTNLRVAIGKLVKKYTQPNPKTFEERIEVILSMCKQAIADAVHQNCRVLGVGVSTGGRVNPKEGVVLDSTKLIREWAGVNVRTPVSSALHLPVWVDNDGNCAALAEKKFGHGKGMENFVTVITGTGIGGGIIQHGELIHGSTFCAAELGHIMVALEGPECSCGSHGCIEAFASGLALQREAKRLHDEDLLLVEGMSVSNKEQVNAADLIHAAHLGNSKAEAVLHTAGTALGVGIVNILHTVNPSLVVLSGILAKHYEGPVCQMPLEFELCPGRMIGGKHPCFIIAEIGQNHQGDIEIAKKMIKMAKDCGADCAKLQKSELEHKFNKRALERPYTSKNSWGKTYGEHKRHLEFSHDQYRELQRYAKEVGIFFTASGMDEMAVEFLHELNVPFFKVGSGDTNNFPYLKKTAKKGGVELSNNYHHCPVPPGRPMVVSSGMQSMETMRRVYQTVKEHNQNFCILQCTSAYPLEPEDVNLLVITEYQKEFPDIPIGYSGHEIGIDITVGAVALGAKVVERHVTLDKSWKGSDHSASLEPKELAQLVCAIRTVERALGKTVKCMLRCEVPCHDKLGKSVVAKVAIPKGTELTLDMLTVKVAEPKGVAPEDIFLLVGKKVTSDIGEDESVTEDVVENYGKKARV</sequence>
<dbReference type="GO" id="GO:0047444">
    <property type="term" value="F:N-acylneuraminate-9-phosphate synthase activity"/>
    <property type="evidence" value="ECO:0007669"/>
    <property type="project" value="UniProtKB-EC"/>
</dbReference>
<dbReference type="CDD" id="cd24060">
    <property type="entry name" value="ASKHA_NBD_ROK_GNE"/>
    <property type="match status" value="1"/>
</dbReference>
<feature type="active site" evidence="6">
    <location>
        <position position="528"/>
    </location>
</feature>
<evidence type="ECO:0000256" key="3">
    <source>
        <dbReference type="ARBA" id="ARBA00066534"/>
    </source>
</evidence>
<dbReference type="InterPro" id="IPR020004">
    <property type="entry name" value="UDP-GlcNAc_Epase"/>
</dbReference>
<dbReference type="CDD" id="cd03786">
    <property type="entry name" value="GTB_UDP-GlcNAc_2-Epimerase"/>
    <property type="match status" value="1"/>
</dbReference>
<dbReference type="FunFam" id="3.40.50.2000:FF:000015">
    <property type="entry name" value="Bifunctional UDP-N-acetylglucosamine 2-epimerase/N-acetylmannosamine kinase"/>
    <property type="match status" value="1"/>
</dbReference>
<dbReference type="Pfam" id="PF03102">
    <property type="entry name" value="NeuB"/>
    <property type="match status" value="1"/>
</dbReference>
<keyword evidence="10" id="KW-1185">Reference proteome</keyword>
<organism evidence="9 10">
    <name type="scientific">Electrophorus voltai</name>
    <dbReference type="NCBI Taxonomy" id="2609070"/>
    <lineage>
        <taxon>Eukaryota</taxon>
        <taxon>Metazoa</taxon>
        <taxon>Chordata</taxon>
        <taxon>Craniata</taxon>
        <taxon>Vertebrata</taxon>
        <taxon>Euteleostomi</taxon>
        <taxon>Actinopterygii</taxon>
        <taxon>Neopterygii</taxon>
        <taxon>Teleostei</taxon>
        <taxon>Ostariophysi</taxon>
        <taxon>Gymnotiformes</taxon>
        <taxon>Gymnotoidei</taxon>
        <taxon>Gymnotidae</taxon>
        <taxon>Electrophorus</taxon>
    </lineage>
</organism>
<comment type="catalytic activity">
    <reaction evidence="2">
        <text>aldehydo-N-acetyl-D-mannosamine 6-phosphate + phosphoenolpyruvate + H2O = N-acetylneuraminate 9-phosphate + phosphate</text>
        <dbReference type="Rhea" id="RHEA:80835"/>
        <dbReference type="ChEBI" id="CHEBI:15377"/>
        <dbReference type="ChEBI" id="CHEBI:43474"/>
        <dbReference type="ChEBI" id="CHEBI:58557"/>
        <dbReference type="ChEBI" id="CHEBI:58702"/>
        <dbReference type="ChEBI" id="CHEBI:231734"/>
        <dbReference type="EC" id="2.5.1.57"/>
    </reaction>
    <physiologicalReaction direction="left-to-right" evidence="2">
        <dbReference type="Rhea" id="RHEA:80836"/>
    </physiologicalReaction>
</comment>
<dbReference type="InterPro" id="IPR013974">
    <property type="entry name" value="SAF"/>
</dbReference>
<dbReference type="PROSITE" id="PS50844">
    <property type="entry name" value="AFP_LIKE"/>
    <property type="match status" value="1"/>
</dbReference>
<dbReference type="Gene3D" id="3.40.50.2000">
    <property type="entry name" value="Glycogen Phosphorylase B"/>
    <property type="match status" value="2"/>
</dbReference>
<dbReference type="InterPro" id="IPR043129">
    <property type="entry name" value="ATPase_NBD"/>
</dbReference>
<protein>
    <recommendedName>
        <fullName evidence="4">N-acetylneuraminate-9-phosphate synthase</fullName>
        <ecNumber evidence="3">2.5.1.57</ecNumber>
    </recommendedName>
    <alternativeName>
        <fullName evidence="5">Sialic acid synthase</fullName>
    </alternativeName>
</protein>
<feature type="binding site" evidence="7">
    <location>
        <position position="597"/>
    </location>
    <ligand>
        <name>Zn(2+)</name>
        <dbReference type="ChEBI" id="CHEBI:29105"/>
        <note>structural</note>
    </ligand>
</feature>
<dbReference type="AlphaFoldDB" id="A0AAD8Z4K2"/>
<dbReference type="NCBIfam" id="TIGR03568">
    <property type="entry name" value="NeuC_NnaA"/>
    <property type="match status" value="1"/>
</dbReference>
<dbReference type="InterPro" id="IPR003331">
    <property type="entry name" value="UDP_GlcNAc_Epimerase_2_dom"/>
</dbReference>
<dbReference type="GO" id="GO:0006047">
    <property type="term" value="P:UDP-N-acetylglucosamine metabolic process"/>
    <property type="evidence" value="ECO:0007669"/>
    <property type="project" value="InterPro"/>
</dbReference>
<dbReference type="SUPFAM" id="SSF51569">
    <property type="entry name" value="Aldolase"/>
    <property type="match status" value="1"/>
</dbReference>
<dbReference type="GO" id="GO:0006054">
    <property type="term" value="P:N-acetylneuraminate metabolic process"/>
    <property type="evidence" value="ECO:0007669"/>
    <property type="project" value="UniProtKB-ARBA"/>
</dbReference>
<dbReference type="InterPro" id="IPR013132">
    <property type="entry name" value="PseI/NeuA/B-like_N"/>
</dbReference>
<dbReference type="PANTHER" id="PTHR42966">
    <property type="entry name" value="N-ACETYLNEURAMINATE SYNTHASE"/>
    <property type="match status" value="1"/>
</dbReference>
<feature type="binding site" evidence="7">
    <location>
        <position position="592"/>
    </location>
    <ligand>
        <name>Zn(2+)</name>
        <dbReference type="ChEBI" id="CHEBI:29105"/>
        <note>structural</note>
    </ligand>
</feature>
<dbReference type="Pfam" id="PF08666">
    <property type="entry name" value="SAF"/>
    <property type="match status" value="1"/>
</dbReference>
<dbReference type="EC" id="2.5.1.57" evidence="3"/>
<name>A0AAD8Z4K2_9TELE</name>
<reference evidence="9" key="1">
    <citation type="submission" date="2023-03" db="EMBL/GenBank/DDBJ databases">
        <title>Electrophorus voltai genome.</title>
        <authorList>
            <person name="Bian C."/>
        </authorList>
    </citation>
    <scope>NUCLEOTIDE SEQUENCE</scope>
    <source>
        <strain evidence="9">CB-2022</strain>
        <tissue evidence="9">Muscle</tissue>
    </source>
</reference>
<dbReference type="Gene3D" id="3.20.20.70">
    <property type="entry name" value="Aldolase class I"/>
    <property type="match status" value="1"/>
</dbReference>
<dbReference type="Gene3D" id="3.30.420.40">
    <property type="match status" value="2"/>
</dbReference>
<dbReference type="GO" id="GO:0016051">
    <property type="term" value="P:carbohydrate biosynthetic process"/>
    <property type="evidence" value="ECO:0007669"/>
    <property type="project" value="InterPro"/>
</dbReference>
<evidence type="ECO:0000256" key="6">
    <source>
        <dbReference type="PIRSR" id="PIRSR620004-1"/>
    </source>
</evidence>
<evidence type="ECO:0000256" key="5">
    <source>
        <dbReference type="ARBA" id="ARBA00083845"/>
    </source>
</evidence>
<gene>
    <name evidence="9" type="ORF">P4O66_012413</name>
</gene>
<dbReference type="SMART" id="SM00858">
    <property type="entry name" value="SAF"/>
    <property type="match status" value="1"/>
</dbReference>
<feature type="domain" description="AFP-like" evidence="8">
    <location>
        <begin position="1002"/>
        <end position="1061"/>
    </location>
</feature>
<dbReference type="InterPro" id="IPR051690">
    <property type="entry name" value="PseI-like"/>
</dbReference>
<dbReference type="InterPro" id="IPR057736">
    <property type="entry name" value="SAF_PseI/NeuA/NeuB"/>
</dbReference>
<evidence type="ECO:0000313" key="9">
    <source>
        <dbReference type="EMBL" id="KAK1792475.1"/>
    </source>
</evidence>
<proteinExistence type="predicted"/>
<dbReference type="SUPFAM" id="SSF53067">
    <property type="entry name" value="Actin-like ATPase domain"/>
    <property type="match status" value="1"/>
</dbReference>